<evidence type="ECO:0000259" key="3">
    <source>
        <dbReference type="Pfam" id="PF10342"/>
    </source>
</evidence>
<dbReference type="GeneID" id="63820575"/>
<evidence type="ECO:0000256" key="2">
    <source>
        <dbReference type="SAM" id="SignalP"/>
    </source>
</evidence>
<evidence type="ECO:0000313" key="4">
    <source>
        <dbReference type="EMBL" id="KZT12464.1"/>
    </source>
</evidence>
<evidence type="ECO:0000313" key="5">
    <source>
        <dbReference type="Proteomes" id="UP000076871"/>
    </source>
</evidence>
<evidence type="ECO:0000256" key="1">
    <source>
        <dbReference type="ARBA" id="ARBA00022729"/>
    </source>
</evidence>
<gene>
    <name evidence="4" type="ORF">LAESUDRAFT_639480</name>
</gene>
<dbReference type="Proteomes" id="UP000076871">
    <property type="component" value="Unassembled WGS sequence"/>
</dbReference>
<feature type="domain" description="Yeast cell wall synthesis Kre9/Knh1-like N-terminal" evidence="3">
    <location>
        <begin position="23"/>
        <end position="117"/>
    </location>
</feature>
<proteinExistence type="predicted"/>
<dbReference type="OrthoDB" id="2432613at2759"/>
<dbReference type="RefSeq" id="XP_040769974.1">
    <property type="nucleotide sequence ID" value="XM_040903544.1"/>
</dbReference>
<dbReference type="InterPro" id="IPR018466">
    <property type="entry name" value="Kre9/Knh1-like_N"/>
</dbReference>
<protein>
    <recommendedName>
        <fullName evidence="3">Yeast cell wall synthesis Kre9/Knh1-like N-terminal domain-containing protein</fullName>
    </recommendedName>
</protein>
<organism evidence="4 5">
    <name type="scientific">Laetiporus sulphureus 93-53</name>
    <dbReference type="NCBI Taxonomy" id="1314785"/>
    <lineage>
        <taxon>Eukaryota</taxon>
        <taxon>Fungi</taxon>
        <taxon>Dikarya</taxon>
        <taxon>Basidiomycota</taxon>
        <taxon>Agaricomycotina</taxon>
        <taxon>Agaricomycetes</taxon>
        <taxon>Polyporales</taxon>
        <taxon>Laetiporus</taxon>
    </lineage>
</organism>
<feature type="signal peptide" evidence="2">
    <location>
        <begin position="1"/>
        <end position="16"/>
    </location>
</feature>
<dbReference type="InterPro" id="IPR052982">
    <property type="entry name" value="SRP1/TIP1-like"/>
</dbReference>
<dbReference type="InParanoid" id="A0A165I1D7"/>
<dbReference type="AlphaFoldDB" id="A0A165I1D7"/>
<reference evidence="4 5" key="1">
    <citation type="journal article" date="2016" name="Mol. Biol. Evol.">
        <title>Comparative Genomics of Early-Diverging Mushroom-Forming Fungi Provides Insights into the Origins of Lignocellulose Decay Capabilities.</title>
        <authorList>
            <person name="Nagy L.G."/>
            <person name="Riley R."/>
            <person name="Tritt A."/>
            <person name="Adam C."/>
            <person name="Daum C."/>
            <person name="Floudas D."/>
            <person name="Sun H."/>
            <person name="Yadav J.S."/>
            <person name="Pangilinan J."/>
            <person name="Larsson K.H."/>
            <person name="Matsuura K."/>
            <person name="Barry K."/>
            <person name="Labutti K."/>
            <person name="Kuo R."/>
            <person name="Ohm R.A."/>
            <person name="Bhattacharya S.S."/>
            <person name="Shirouzu T."/>
            <person name="Yoshinaga Y."/>
            <person name="Martin F.M."/>
            <person name="Grigoriev I.V."/>
            <person name="Hibbett D.S."/>
        </authorList>
    </citation>
    <scope>NUCLEOTIDE SEQUENCE [LARGE SCALE GENOMIC DNA]</scope>
    <source>
        <strain evidence="4 5">93-53</strain>
    </source>
</reference>
<name>A0A165I1D7_9APHY</name>
<sequence length="147" mass="15670">MSSFAVPLVLATLVFGDLTPTAPGPGERFIAGSNCTIEWDADTSGTWTNVTIALMSGANDNMTFVAPVASSLDGTNASLSPYLWTCPQVDPYSSIYFYQFTNGNDITDSKWTTRFTIASPSNSSVPPQYPQQSNGDPIPWGVGVMVS</sequence>
<keyword evidence="5" id="KW-1185">Reference proteome</keyword>
<dbReference type="PANTHER" id="PTHR40633">
    <property type="entry name" value="MATRIX PROTEIN, PUTATIVE (AFU_ORTHOLOGUE AFUA_8G05410)-RELATED"/>
    <property type="match status" value="1"/>
</dbReference>
<dbReference type="PANTHER" id="PTHR40633:SF1">
    <property type="entry name" value="GPI ANCHORED SERINE-THREONINE RICH PROTEIN (AFU_ORTHOLOGUE AFUA_1G03630)"/>
    <property type="match status" value="1"/>
</dbReference>
<feature type="chain" id="PRO_5007859008" description="Yeast cell wall synthesis Kre9/Knh1-like N-terminal domain-containing protein" evidence="2">
    <location>
        <begin position="17"/>
        <end position="147"/>
    </location>
</feature>
<dbReference type="STRING" id="1314785.A0A165I1D7"/>
<accession>A0A165I1D7</accession>
<dbReference type="Pfam" id="PF10342">
    <property type="entry name" value="Kre9_KNH"/>
    <property type="match status" value="1"/>
</dbReference>
<keyword evidence="1 2" id="KW-0732">Signal</keyword>
<feature type="non-terminal residue" evidence="4">
    <location>
        <position position="147"/>
    </location>
</feature>
<dbReference type="EMBL" id="KV427605">
    <property type="protein sequence ID" value="KZT12464.1"/>
    <property type="molecule type" value="Genomic_DNA"/>
</dbReference>